<dbReference type="AlphaFoldDB" id="A0A1I8FTS1"/>
<feature type="region of interest" description="Disordered" evidence="2">
    <location>
        <begin position="791"/>
        <end position="851"/>
    </location>
</feature>
<feature type="compositionally biased region" description="Polar residues" evidence="2">
    <location>
        <begin position="262"/>
        <end position="274"/>
    </location>
</feature>
<evidence type="ECO:0000256" key="1">
    <source>
        <dbReference type="ARBA" id="ARBA00022553"/>
    </source>
</evidence>
<feature type="domain" description="SOS1/NGEF-like PH" evidence="3">
    <location>
        <begin position="571"/>
        <end position="667"/>
    </location>
</feature>
<organism evidence="4 5">
    <name type="scientific">Macrostomum lignano</name>
    <dbReference type="NCBI Taxonomy" id="282301"/>
    <lineage>
        <taxon>Eukaryota</taxon>
        <taxon>Metazoa</taxon>
        <taxon>Spiralia</taxon>
        <taxon>Lophotrochozoa</taxon>
        <taxon>Platyhelminthes</taxon>
        <taxon>Rhabditophora</taxon>
        <taxon>Macrostomorpha</taxon>
        <taxon>Macrostomida</taxon>
        <taxon>Macrostomidae</taxon>
        <taxon>Macrostomum</taxon>
    </lineage>
</organism>
<evidence type="ECO:0000313" key="5">
    <source>
        <dbReference type="WBParaSite" id="maker-uti_cns_0000016-snap-gene-0.2-mRNA-1"/>
    </source>
</evidence>
<sequence length="851" mass="93074">PSTWEKPPHAQQQQQQQQLLTGAVSLRSKKPAASRRAVCRARVPPPRPQRPLRRSPGSGVSCKRHRFVELTGLIFSAENGKKEMRETREVREPRGFWWVKICGWWLLCQPILPGGQVLRGTSWLLSGLYAPAQRVCNHFLAVPLSSAVAEADRKLLLPVPLPPPLQGSSLDLSSNVLTEFDTAATEPSSASRTVEGEGEGEEADDEGEEDEDEEEEEDLGDLLDPTDIIGRRASASLVGGSSRQSARRPLSNSGQRRAAGRSCQQQKSFSPQHTAAQSASQSFVASRGYQTLPARSKARQPPPPPQQQTAEATAEVQSAALNSSPSLPLSASQCGPSSLRQAACPMPASTMQGAGGSSCSLPVGSGPGGGFDGGAWISQSDRALAAAGGGRDRHHRGRLRLHIAHEAGAGQLFSEDTVNTVFSNLESLCEFHRGLLRRLERHQRSLRDFSQVFVGQPGRLPAVRRLLHKLPQREVQSQSEARAYLSAASKPLELVPASADLPAEASCQRILKYHLLLMKSAPSGDADRHIKAALDGMTGIASDINEVQRRHEHALRVEELKSLLKSAHLDIGSLGELVREDSFRIHGHKGARQVFLFHKAILLTKRLQNGCLAIKEIIRCANLMLIESIPKEQLSFHILPFDNPKCQLTLQARRIDQKAQWCRDIKRLIIENYEATIPEKAKHIVLNMSELLNQNCNGAAAAAAPATVAESQSPPPSGRRRNHSSGRRELHISSPERPAAGLRRKQLDEQLEVAAPLQRSRPVSRCYSSTEDLGDLLRYHEEALKEIFTRTTRCGSSSDSSPRWTVKPPPPLPPPARLAVSCRGVPSRRRLSPPSPSEINEEVLGALRHLS</sequence>
<evidence type="ECO:0000259" key="3">
    <source>
        <dbReference type="Pfam" id="PF22697"/>
    </source>
</evidence>
<dbReference type="Gene3D" id="2.30.29.30">
    <property type="entry name" value="Pleckstrin-homology domain (PH domain)/Phosphotyrosine-binding domain (PTB)"/>
    <property type="match status" value="1"/>
</dbReference>
<keyword evidence="1" id="KW-0597">Phosphoprotein</keyword>
<dbReference type="GO" id="GO:0005085">
    <property type="term" value="F:guanyl-nucleotide exchange factor activity"/>
    <property type="evidence" value="ECO:0007669"/>
    <property type="project" value="TreeGrafter"/>
</dbReference>
<dbReference type="Gene3D" id="1.20.900.10">
    <property type="entry name" value="Dbl homology (DH) domain"/>
    <property type="match status" value="1"/>
</dbReference>
<dbReference type="CDD" id="cd13243">
    <property type="entry name" value="PH_PLEKHG1_G2_G3"/>
    <property type="match status" value="1"/>
</dbReference>
<feature type="compositionally biased region" description="Polar residues" evidence="2">
    <location>
        <begin position="239"/>
        <end position="255"/>
    </location>
</feature>
<evidence type="ECO:0000256" key="2">
    <source>
        <dbReference type="SAM" id="MobiDB-lite"/>
    </source>
</evidence>
<protein>
    <submittedName>
        <fullName evidence="5">DH domain-containing protein</fullName>
    </submittedName>
</protein>
<evidence type="ECO:0000313" key="4">
    <source>
        <dbReference type="Proteomes" id="UP000095280"/>
    </source>
</evidence>
<feature type="compositionally biased region" description="Basic residues" evidence="2">
    <location>
        <begin position="29"/>
        <end position="39"/>
    </location>
</feature>
<name>A0A1I8FTS1_9PLAT</name>
<dbReference type="PANTHER" id="PTHR45924">
    <property type="entry name" value="FI17866P1"/>
    <property type="match status" value="1"/>
</dbReference>
<dbReference type="Pfam" id="PF22697">
    <property type="entry name" value="SOS1_NGEF_PH"/>
    <property type="match status" value="1"/>
</dbReference>
<dbReference type="InterPro" id="IPR055251">
    <property type="entry name" value="SOS1_NGEF_PH"/>
</dbReference>
<dbReference type="InterPro" id="IPR043324">
    <property type="entry name" value="PH_PLEKHG1_G2_G3"/>
</dbReference>
<dbReference type="WBParaSite" id="maker-uti_cns_0000016-snap-gene-0.2-mRNA-1">
    <property type="protein sequence ID" value="maker-uti_cns_0000016-snap-gene-0.2-mRNA-1"/>
    <property type="gene ID" value="maker-uti_cns_0000016-snap-gene-0.2"/>
</dbReference>
<dbReference type="SUPFAM" id="SSF50729">
    <property type="entry name" value="PH domain-like"/>
    <property type="match status" value="1"/>
</dbReference>
<dbReference type="InterPro" id="IPR035899">
    <property type="entry name" value="DBL_dom_sf"/>
</dbReference>
<feature type="compositionally biased region" description="Low complexity" evidence="2">
    <location>
        <begin position="275"/>
        <end position="286"/>
    </location>
</feature>
<feature type="compositionally biased region" description="Pro residues" evidence="2">
    <location>
        <begin position="807"/>
        <end position="816"/>
    </location>
</feature>
<dbReference type="SUPFAM" id="SSF48065">
    <property type="entry name" value="DBL homology domain (DH-domain)"/>
    <property type="match status" value="1"/>
</dbReference>
<proteinExistence type="predicted"/>
<feature type="region of interest" description="Disordered" evidence="2">
    <location>
        <begin position="180"/>
        <end position="340"/>
    </location>
</feature>
<feature type="region of interest" description="Disordered" evidence="2">
    <location>
        <begin position="29"/>
        <end position="60"/>
    </location>
</feature>
<reference evidence="5" key="1">
    <citation type="submission" date="2016-11" db="UniProtKB">
        <authorList>
            <consortium name="WormBaseParasite"/>
        </authorList>
    </citation>
    <scope>IDENTIFICATION</scope>
</reference>
<dbReference type="PANTHER" id="PTHR45924:SF2">
    <property type="entry name" value="FI17866P1"/>
    <property type="match status" value="1"/>
</dbReference>
<dbReference type="InterPro" id="IPR011993">
    <property type="entry name" value="PH-like_dom_sf"/>
</dbReference>
<dbReference type="GO" id="GO:0031267">
    <property type="term" value="F:small GTPase binding"/>
    <property type="evidence" value="ECO:0007669"/>
    <property type="project" value="TreeGrafter"/>
</dbReference>
<feature type="region of interest" description="Disordered" evidence="2">
    <location>
        <begin position="703"/>
        <end position="742"/>
    </location>
</feature>
<accession>A0A1I8FTS1</accession>
<feature type="compositionally biased region" description="Low complexity" evidence="2">
    <location>
        <begin position="307"/>
        <end position="332"/>
    </location>
</feature>
<feature type="compositionally biased region" description="Acidic residues" evidence="2">
    <location>
        <begin position="196"/>
        <end position="221"/>
    </location>
</feature>
<dbReference type="Proteomes" id="UP000095280">
    <property type="component" value="Unplaced"/>
</dbReference>
<feature type="compositionally biased region" description="Polar residues" evidence="2">
    <location>
        <begin position="791"/>
        <end position="803"/>
    </location>
</feature>
<keyword evidence="4" id="KW-1185">Reference proteome</keyword>